<dbReference type="OrthoDB" id="9795206at2"/>
<dbReference type="SUPFAM" id="SSF55729">
    <property type="entry name" value="Acyl-CoA N-acyltransferases (Nat)"/>
    <property type="match status" value="1"/>
</dbReference>
<name>A0A4Q7PNR2_9FIRM</name>
<dbReference type="AlphaFoldDB" id="A0A4Q7PNR2"/>
<dbReference type="PANTHER" id="PTHR43792">
    <property type="entry name" value="GNAT FAMILY, PUTATIVE (AFU_ORTHOLOGUE AFUA_3G00765)-RELATED-RELATED"/>
    <property type="match status" value="1"/>
</dbReference>
<dbReference type="PANTHER" id="PTHR43792:SF1">
    <property type="entry name" value="N-ACETYLTRANSFERASE DOMAIN-CONTAINING PROTEIN"/>
    <property type="match status" value="1"/>
</dbReference>
<keyword evidence="3" id="KW-1185">Reference proteome</keyword>
<dbReference type="GO" id="GO:0016747">
    <property type="term" value="F:acyltransferase activity, transferring groups other than amino-acyl groups"/>
    <property type="evidence" value="ECO:0007669"/>
    <property type="project" value="InterPro"/>
</dbReference>
<evidence type="ECO:0000313" key="3">
    <source>
        <dbReference type="Proteomes" id="UP000292927"/>
    </source>
</evidence>
<dbReference type="RefSeq" id="WP_130433135.1">
    <property type="nucleotide sequence ID" value="NZ_SGXF01000001.1"/>
</dbReference>
<dbReference type="Pfam" id="PF13302">
    <property type="entry name" value="Acetyltransf_3"/>
    <property type="match status" value="1"/>
</dbReference>
<accession>A0A4Q7PNR2</accession>
<keyword evidence="2" id="KW-0808">Transferase</keyword>
<proteinExistence type="predicted"/>
<comment type="caution">
    <text evidence="2">The sequence shown here is derived from an EMBL/GenBank/DDBJ whole genome shotgun (WGS) entry which is preliminary data.</text>
</comment>
<evidence type="ECO:0000313" key="2">
    <source>
        <dbReference type="EMBL" id="RZT02611.1"/>
    </source>
</evidence>
<dbReference type="InterPro" id="IPR051531">
    <property type="entry name" value="N-acetyltransferase"/>
</dbReference>
<dbReference type="InterPro" id="IPR000182">
    <property type="entry name" value="GNAT_dom"/>
</dbReference>
<sequence length="134" mass="15481">MNYEIKTDRLILRPLSTDDLETVHAYASDEENTAYMFWLPNHTIEETRQFLIRVSSEWQKGIASEAAFAIKDFAINTLHLKKLISNCDYRNAASYTLMNKIGLKLEKDDGVRTYPKKHETVKQLTYSMETGDIG</sequence>
<dbReference type="EMBL" id="SGXF01000001">
    <property type="protein sequence ID" value="RZT02611.1"/>
    <property type="molecule type" value="Genomic_DNA"/>
</dbReference>
<evidence type="ECO:0000259" key="1">
    <source>
        <dbReference type="Pfam" id="PF13302"/>
    </source>
</evidence>
<dbReference type="Gene3D" id="3.40.630.30">
    <property type="match status" value="2"/>
</dbReference>
<protein>
    <submittedName>
        <fullName evidence="2">RimJ/RimL family protein N-acetyltransferase</fullName>
    </submittedName>
</protein>
<reference evidence="2 3" key="1">
    <citation type="submission" date="2019-02" db="EMBL/GenBank/DDBJ databases">
        <title>Genomic Encyclopedia of Type Strains, Phase IV (KMG-IV): sequencing the most valuable type-strain genomes for metagenomic binning, comparative biology and taxonomic classification.</title>
        <authorList>
            <person name="Goeker M."/>
        </authorList>
    </citation>
    <scope>NUCLEOTIDE SEQUENCE [LARGE SCALE GENOMIC DNA]</scope>
    <source>
        <strain evidence="2 3">DSM 29486</strain>
    </source>
</reference>
<organism evidence="2 3">
    <name type="scientific">Cuneatibacter caecimuris</name>
    <dbReference type="NCBI Taxonomy" id="1796618"/>
    <lineage>
        <taxon>Bacteria</taxon>
        <taxon>Bacillati</taxon>
        <taxon>Bacillota</taxon>
        <taxon>Clostridia</taxon>
        <taxon>Lachnospirales</taxon>
        <taxon>Lachnospiraceae</taxon>
        <taxon>Cuneatibacter</taxon>
    </lineage>
</organism>
<feature type="domain" description="N-acetyltransferase" evidence="1">
    <location>
        <begin position="52"/>
        <end position="104"/>
    </location>
</feature>
<dbReference type="InterPro" id="IPR016181">
    <property type="entry name" value="Acyl_CoA_acyltransferase"/>
</dbReference>
<dbReference type="Proteomes" id="UP000292927">
    <property type="component" value="Unassembled WGS sequence"/>
</dbReference>
<gene>
    <name evidence="2" type="ORF">EV209_0732</name>
</gene>